<dbReference type="EMBL" id="DVON01000062">
    <property type="protein sequence ID" value="HIV12109.1"/>
    <property type="molecule type" value="Genomic_DNA"/>
</dbReference>
<sequence length="74" mass="8473">MFGKKKKMKEIKPYDPAQQIPVIRSSICTGEKTAGFEDRGTGKFEDLMLIASEEDLQEFCRAYGVDPKDIVTRW</sequence>
<gene>
    <name evidence="1" type="ORF">IAA63_03080</name>
</gene>
<organism evidence="1 2">
    <name type="scientific">Candidatus Pullilachnospira stercoravium</name>
    <dbReference type="NCBI Taxonomy" id="2840913"/>
    <lineage>
        <taxon>Bacteria</taxon>
        <taxon>Bacillati</taxon>
        <taxon>Bacillota</taxon>
        <taxon>Clostridia</taxon>
        <taxon>Lachnospirales</taxon>
        <taxon>Lachnospiraceae</taxon>
        <taxon>Lachnospiraceae incertae sedis</taxon>
        <taxon>Candidatus Pullilachnospira</taxon>
    </lineage>
</organism>
<comment type="caution">
    <text evidence="1">The sequence shown here is derived from an EMBL/GenBank/DDBJ whole genome shotgun (WGS) entry which is preliminary data.</text>
</comment>
<proteinExistence type="predicted"/>
<reference evidence="1" key="1">
    <citation type="submission" date="2020-10" db="EMBL/GenBank/DDBJ databases">
        <authorList>
            <person name="Gilroy R."/>
        </authorList>
    </citation>
    <scope>NUCLEOTIDE SEQUENCE</scope>
    <source>
        <strain evidence="1">ChiBcec2-4451</strain>
    </source>
</reference>
<name>A0A9D1NSE9_9FIRM</name>
<dbReference type="Proteomes" id="UP000886723">
    <property type="component" value="Unassembled WGS sequence"/>
</dbReference>
<evidence type="ECO:0000313" key="2">
    <source>
        <dbReference type="Proteomes" id="UP000886723"/>
    </source>
</evidence>
<accession>A0A9D1NSE9</accession>
<protein>
    <submittedName>
        <fullName evidence="1">Aspartate dehydrogenase</fullName>
    </submittedName>
</protein>
<evidence type="ECO:0000313" key="1">
    <source>
        <dbReference type="EMBL" id="HIV12109.1"/>
    </source>
</evidence>
<dbReference type="AlphaFoldDB" id="A0A9D1NSE9"/>
<reference evidence="1" key="2">
    <citation type="journal article" date="2021" name="PeerJ">
        <title>Extensive microbial diversity within the chicken gut microbiome revealed by metagenomics and culture.</title>
        <authorList>
            <person name="Gilroy R."/>
            <person name="Ravi A."/>
            <person name="Getino M."/>
            <person name="Pursley I."/>
            <person name="Horton D.L."/>
            <person name="Alikhan N.F."/>
            <person name="Baker D."/>
            <person name="Gharbi K."/>
            <person name="Hall N."/>
            <person name="Watson M."/>
            <person name="Adriaenssens E.M."/>
            <person name="Foster-Nyarko E."/>
            <person name="Jarju S."/>
            <person name="Secka A."/>
            <person name="Antonio M."/>
            <person name="Oren A."/>
            <person name="Chaudhuri R.R."/>
            <person name="La Ragione R."/>
            <person name="Hildebrand F."/>
            <person name="Pallen M.J."/>
        </authorList>
    </citation>
    <scope>NUCLEOTIDE SEQUENCE</scope>
    <source>
        <strain evidence="1">ChiBcec2-4451</strain>
    </source>
</reference>